<sequence length="143" mass="15595">MIEKGLKGLDFNKLPNKLSAVVSVDGGWVRRESSARQVRRESSAAPAPAADPAITAALAPPATERPRAPLAVLRPTGQVASLFTYPQIEELVEIYRDARFMSRANVAMTVDSVAARGRRPEPWRCRCKVAAVDSQLLPTEPIF</sequence>
<gene>
    <name evidence="2" type="ORF">APLA_LOCUS7007</name>
</gene>
<dbReference type="Proteomes" id="UP000494256">
    <property type="component" value="Unassembled WGS sequence"/>
</dbReference>
<dbReference type="EMBL" id="CADEBD010000300">
    <property type="protein sequence ID" value="CAB3235585.1"/>
    <property type="molecule type" value="Genomic_DNA"/>
</dbReference>
<feature type="region of interest" description="Disordered" evidence="1">
    <location>
        <begin position="35"/>
        <end position="54"/>
    </location>
</feature>
<dbReference type="AlphaFoldDB" id="A0A8S0ZTT3"/>
<comment type="caution">
    <text evidence="2">The sequence shown here is derived from an EMBL/GenBank/DDBJ whole genome shotgun (WGS) entry which is preliminary data.</text>
</comment>
<organism evidence="2 3">
    <name type="scientific">Arctia plantaginis</name>
    <name type="common">Wood tiger moth</name>
    <name type="synonym">Phalaena plantaginis</name>
    <dbReference type="NCBI Taxonomy" id="874455"/>
    <lineage>
        <taxon>Eukaryota</taxon>
        <taxon>Metazoa</taxon>
        <taxon>Ecdysozoa</taxon>
        <taxon>Arthropoda</taxon>
        <taxon>Hexapoda</taxon>
        <taxon>Insecta</taxon>
        <taxon>Pterygota</taxon>
        <taxon>Neoptera</taxon>
        <taxon>Endopterygota</taxon>
        <taxon>Lepidoptera</taxon>
        <taxon>Glossata</taxon>
        <taxon>Ditrysia</taxon>
        <taxon>Noctuoidea</taxon>
        <taxon>Erebidae</taxon>
        <taxon>Arctiinae</taxon>
        <taxon>Arctia</taxon>
    </lineage>
</organism>
<reference evidence="2 3" key="1">
    <citation type="submission" date="2020-04" db="EMBL/GenBank/DDBJ databases">
        <authorList>
            <person name="Wallbank WR R."/>
            <person name="Pardo Diaz C."/>
            <person name="Kozak K."/>
            <person name="Martin S."/>
            <person name="Jiggins C."/>
            <person name="Moest M."/>
            <person name="Warren A I."/>
            <person name="Byers J.R.P. K."/>
            <person name="Montejo-Kovacevich G."/>
            <person name="Yen C E."/>
        </authorList>
    </citation>
    <scope>NUCLEOTIDE SEQUENCE [LARGE SCALE GENOMIC DNA]</scope>
</reference>
<evidence type="ECO:0000256" key="1">
    <source>
        <dbReference type="SAM" id="MobiDB-lite"/>
    </source>
</evidence>
<evidence type="ECO:0000313" key="2">
    <source>
        <dbReference type="EMBL" id="CAB3235585.1"/>
    </source>
</evidence>
<dbReference type="OrthoDB" id="2438421at2759"/>
<protein>
    <submittedName>
        <fullName evidence="2">Uncharacterized protein</fullName>
    </submittedName>
</protein>
<feature type="compositionally biased region" description="Low complexity" evidence="1">
    <location>
        <begin position="44"/>
        <end position="54"/>
    </location>
</feature>
<accession>A0A8S0ZTT3</accession>
<proteinExistence type="predicted"/>
<name>A0A8S0ZTT3_ARCPL</name>
<evidence type="ECO:0000313" key="3">
    <source>
        <dbReference type="Proteomes" id="UP000494256"/>
    </source>
</evidence>